<evidence type="ECO:0000313" key="2">
    <source>
        <dbReference type="Proteomes" id="UP001396334"/>
    </source>
</evidence>
<evidence type="ECO:0000313" key="1">
    <source>
        <dbReference type="EMBL" id="KAK9045846.1"/>
    </source>
</evidence>
<organism evidence="1 2">
    <name type="scientific">Hibiscus sabdariffa</name>
    <name type="common">roselle</name>
    <dbReference type="NCBI Taxonomy" id="183260"/>
    <lineage>
        <taxon>Eukaryota</taxon>
        <taxon>Viridiplantae</taxon>
        <taxon>Streptophyta</taxon>
        <taxon>Embryophyta</taxon>
        <taxon>Tracheophyta</taxon>
        <taxon>Spermatophyta</taxon>
        <taxon>Magnoliopsida</taxon>
        <taxon>eudicotyledons</taxon>
        <taxon>Gunneridae</taxon>
        <taxon>Pentapetalae</taxon>
        <taxon>rosids</taxon>
        <taxon>malvids</taxon>
        <taxon>Malvales</taxon>
        <taxon>Malvaceae</taxon>
        <taxon>Malvoideae</taxon>
        <taxon>Hibiscus</taxon>
    </lineage>
</organism>
<sequence>MWSGAASSDGAGGGDNGVLGAEPKGESGVDCLLAGMAAGVEVGLGVKVWLGTGKTCGVAAGGERAAAGADGPASSGAAVGKWAGLVGGVGITTLMEATSATSILRMHSFLDQPAFSAVYLSPSWVGTAALLQRANLMHGKAKMPFSFWQAATISWAMTSPTLKR</sequence>
<protein>
    <submittedName>
        <fullName evidence="1">Uncharacterized protein</fullName>
    </submittedName>
</protein>
<proteinExistence type="predicted"/>
<reference evidence="1 2" key="1">
    <citation type="journal article" date="2024" name="G3 (Bethesda)">
        <title>Genome assembly of Hibiscus sabdariffa L. provides insights into metabolisms of medicinal natural products.</title>
        <authorList>
            <person name="Kim T."/>
        </authorList>
    </citation>
    <scope>NUCLEOTIDE SEQUENCE [LARGE SCALE GENOMIC DNA]</scope>
    <source>
        <strain evidence="1">TK-2024</strain>
        <tissue evidence="1">Old leaves</tissue>
    </source>
</reference>
<dbReference type="EMBL" id="JBBPBN010000001">
    <property type="protein sequence ID" value="KAK9045846.1"/>
    <property type="molecule type" value="Genomic_DNA"/>
</dbReference>
<gene>
    <name evidence="1" type="ORF">V6N11_051751</name>
</gene>
<name>A0ABR2U8H0_9ROSI</name>
<keyword evidence="2" id="KW-1185">Reference proteome</keyword>
<dbReference type="Proteomes" id="UP001396334">
    <property type="component" value="Unassembled WGS sequence"/>
</dbReference>
<comment type="caution">
    <text evidence="1">The sequence shown here is derived from an EMBL/GenBank/DDBJ whole genome shotgun (WGS) entry which is preliminary data.</text>
</comment>
<accession>A0ABR2U8H0</accession>